<keyword evidence="2" id="KW-1185">Reference proteome</keyword>
<dbReference type="KEGG" id="psyo:PB01_08135"/>
<proteinExistence type="predicted"/>
<dbReference type="EMBL" id="CP031223">
    <property type="protein sequence ID" value="QFF98803.1"/>
    <property type="molecule type" value="Genomic_DNA"/>
</dbReference>
<organism evidence="1 2">
    <name type="scientific">Psychrobacillus glaciei</name>
    <dbReference type="NCBI Taxonomy" id="2283160"/>
    <lineage>
        <taxon>Bacteria</taxon>
        <taxon>Bacillati</taxon>
        <taxon>Bacillota</taxon>
        <taxon>Bacilli</taxon>
        <taxon>Bacillales</taxon>
        <taxon>Bacillaceae</taxon>
        <taxon>Psychrobacillus</taxon>
    </lineage>
</organism>
<accession>A0A5J6SMY2</accession>
<reference evidence="1 2" key="1">
    <citation type="submission" date="2018-07" db="EMBL/GenBank/DDBJ databases">
        <title>Complete genome sequence of Psychrobacillus sp. PB01, isolated from iceberg, and comparative genome analysis of Psychrobacillus strains.</title>
        <authorList>
            <person name="Lee P.C."/>
        </authorList>
    </citation>
    <scope>NUCLEOTIDE SEQUENCE [LARGE SCALE GENOMIC DNA]</scope>
    <source>
        <strain evidence="1 2">PB01</strain>
    </source>
</reference>
<dbReference type="InterPro" id="IPR011664">
    <property type="entry name" value="Abi_system_AbiD/AbiF-like"/>
</dbReference>
<dbReference type="Proteomes" id="UP000325517">
    <property type="component" value="Chromosome"/>
</dbReference>
<dbReference type="RefSeq" id="WP_151699739.1">
    <property type="nucleotide sequence ID" value="NZ_CP031223.1"/>
</dbReference>
<name>A0A5J6SMY2_9BACI</name>
<gene>
    <name evidence="1" type="ORF">PB01_08135</name>
</gene>
<dbReference type="Pfam" id="PF07751">
    <property type="entry name" value="Abi_2"/>
    <property type="match status" value="1"/>
</dbReference>
<dbReference type="AlphaFoldDB" id="A0A5J6SMY2"/>
<dbReference type="OrthoDB" id="5363652at2"/>
<evidence type="ECO:0000313" key="1">
    <source>
        <dbReference type="EMBL" id="QFF98803.1"/>
    </source>
</evidence>
<sequence length="330" mass="38900">MSGMGKPFLSLEKQIEKLSSRGLEIKSVSDAKQQLLRTTYYDLINGYKDVFLVEKIDPEEEDQYIRGTTFEDILDLYNLDREIRHVTLEVLLDIECTFYSSLAYCLSEIYGEKQEDYLKKENFRLGRKQRHNNRFERDNLLWKIGKKINEPDEQPLKYYKEQYGNIPPWILVKGLSFGELVMLYKLSSDVVKSNVIMNIIGREASDHDKEFFLKSMEIFNRYRNLAAHGGRIYNNWTNFELPYKPELFRILGIEKAAHNKGKGRNDYAAFTIGLLFFFQNNHRGMLEFIIYLEGSMSEYQKKQPSHYEWTLASLGIPSNYHRSFLDHIGL</sequence>
<evidence type="ECO:0000313" key="2">
    <source>
        <dbReference type="Proteomes" id="UP000325517"/>
    </source>
</evidence>
<protein>
    <submittedName>
        <fullName evidence="1">Abi family protein</fullName>
    </submittedName>
</protein>